<dbReference type="SUPFAM" id="SSF103473">
    <property type="entry name" value="MFS general substrate transporter"/>
    <property type="match status" value="1"/>
</dbReference>
<keyword evidence="11" id="KW-1185">Reference proteome</keyword>
<dbReference type="PRINTS" id="PR01036">
    <property type="entry name" value="TCRTETB"/>
</dbReference>
<evidence type="ECO:0000313" key="11">
    <source>
        <dbReference type="Proteomes" id="UP000677913"/>
    </source>
</evidence>
<reference evidence="10" key="1">
    <citation type="submission" date="2021-04" db="EMBL/GenBank/DDBJ databases">
        <title>Genome based classification of Actinospica acidithermotolerans sp. nov., an actinobacterium isolated from an Indonesian hot spring.</title>
        <authorList>
            <person name="Kusuma A.B."/>
            <person name="Putra K.E."/>
            <person name="Nafisah S."/>
            <person name="Loh J."/>
            <person name="Nouioui I."/>
            <person name="Goodfellow M."/>
        </authorList>
    </citation>
    <scope>NUCLEOTIDE SEQUENCE</scope>
    <source>
        <strain evidence="10">DSM 45618</strain>
    </source>
</reference>
<sequence>MTDTPPLDTPPLDAPSPDAPPPDTAQHAAATRTARSDSHAPASAEGRAPQSAVIGHPVRTFVITGIAMFMAQLDNLVVTTALPSIQRSLHTGLQGLQWTISAYTLTFAVFLLTGSTLGDRFGRRRLFSLGLSLFTAASVVSALAPNIGVLIAARAVQGLGGAIVVPLTLTLLSASVRPQRRGLAVGGWSALAGLAIAVGPMVGGAVVENASWQWIFWLNVPIGAVIVPLSRFWLTESRGPAQRLDLLGNALVSLGLFGVVLGLIRGGSIGWTNAEVLAGFAAGALALAGFVVREGRTDHPMLPLRLFRGRSFPLINLASLLMFFGMFGSVFFLVQTFQLIWGYSPLASGVRMLPWTAMPMVIAPLAGILSDRIGGRPIVAVGLLFQAAALAWLADVTTVNTPYTHLLPGLILGGIGNALFFAPIANLVLGSVRRAEEGIASGVNNAIRELGGVLGIAVMGAIFAGRGGYGPTRTLSAAQHFINGLQPAVWTGAAVLVVAALAMWFVPNRRRQAAAG</sequence>
<feature type="transmembrane region" description="Helical" evidence="8">
    <location>
        <begin position="246"/>
        <end position="264"/>
    </location>
</feature>
<dbReference type="Proteomes" id="UP000677913">
    <property type="component" value="Unassembled WGS sequence"/>
</dbReference>
<feature type="transmembrane region" description="Helical" evidence="8">
    <location>
        <begin position="377"/>
        <end position="394"/>
    </location>
</feature>
<evidence type="ECO:0000256" key="2">
    <source>
        <dbReference type="ARBA" id="ARBA00022448"/>
    </source>
</evidence>
<feature type="transmembrane region" description="Helical" evidence="8">
    <location>
        <begin position="159"/>
        <end position="176"/>
    </location>
</feature>
<keyword evidence="6 8" id="KW-0472">Membrane</keyword>
<dbReference type="GO" id="GO:0005886">
    <property type="term" value="C:plasma membrane"/>
    <property type="evidence" value="ECO:0007669"/>
    <property type="project" value="UniProtKB-SubCell"/>
</dbReference>
<dbReference type="AlphaFoldDB" id="A0A8J7WLF4"/>
<dbReference type="EMBL" id="JAGSXH010000053">
    <property type="protein sequence ID" value="MBS2964531.1"/>
    <property type="molecule type" value="Genomic_DNA"/>
</dbReference>
<keyword evidence="4 8" id="KW-0812">Transmembrane</keyword>
<dbReference type="PANTHER" id="PTHR42718">
    <property type="entry name" value="MAJOR FACILITATOR SUPERFAMILY MULTIDRUG TRANSPORTER MFSC"/>
    <property type="match status" value="1"/>
</dbReference>
<evidence type="ECO:0000256" key="1">
    <source>
        <dbReference type="ARBA" id="ARBA00004651"/>
    </source>
</evidence>
<dbReference type="PROSITE" id="PS50850">
    <property type="entry name" value="MFS"/>
    <property type="match status" value="1"/>
</dbReference>
<evidence type="ECO:0000256" key="7">
    <source>
        <dbReference type="SAM" id="MobiDB-lite"/>
    </source>
</evidence>
<evidence type="ECO:0000256" key="8">
    <source>
        <dbReference type="SAM" id="Phobius"/>
    </source>
</evidence>
<evidence type="ECO:0000256" key="3">
    <source>
        <dbReference type="ARBA" id="ARBA00022475"/>
    </source>
</evidence>
<dbReference type="InterPro" id="IPR011701">
    <property type="entry name" value="MFS"/>
</dbReference>
<comment type="subcellular location">
    <subcellularLocation>
        <location evidence="1">Cell membrane</location>
        <topology evidence="1">Multi-pass membrane protein</topology>
    </subcellularLocation>
</comment>
<evidence type="ECO:0000256" key="4">
    <source>
        <dbReference type="ARBA" id="ARBA00022692"/>
    </source>
</evidence>
<feature type="region of interest" description="Disordered" evidence="7">
    <location>
        <begin position="1"/>
        <end position="50"/>
    </location>
</feature>
<feature type="transmembrane region" description="Helical" evidence="8">
    <location>
        <begin position="489"/>
        <end position="506"/>
    </location>
</feature>
<dbReference type="InterPro" id="IPR004638">
    <property type="entry name" value="EmrB-like"/>
</dbReference>
<feature type="transmembrane region" description="Helical" evidence="8">
    <location>
        <begin position="450"/>
        <end position="469"/>
    </location>
</feature>
<feature type="domain" description="Major facilitator superfamily (MFS) profile" evidence="9">
    <location>
        <begin position="60"/>
        <end position="511"/>
    </location>
</feature>
<dbReference type="NCBIfam" id="TIGR00711">
    <property type="entry name" value="efflux_EmrB"/>
    <property type="match status" value="1"/>
</dbReference>
<keyword evidence="2" id="KW-0813">Transport</keyword>
<proteinExistence type="predicted"/>
<name>A0A8J7WLF4_9ACTN</name>
<dbReference type="PANTHER" id="PTHR42718:SF42">
    <property type="entry name" value="EXPORT PROTEIN"/>
    <property type="match status" value="1"/>
</dbReference>
<keyword evidence="5 8" id="KW-1133">Transmembrane helix</keyword>
<dbReference type="InterPro" id="IPR036259">
    <property type="entry name" value="MFS_trans_sf"/>
</dbReference>
<dbReference type="Gene3D" id="1.20.1250.20">
    <property type="entry name" value="MFS general substrate transporter like domains"/>
    <property type="match status" value="1"/>
</dbReference>
<feature type="transmembrane region" description="Helical" evidence="8">
    <location>
        <begin position="352"/>
        <end position="370"/>
    </location>
</feature>
<feature type="transmembrane region" description="Helical" evidence="8">
    <location>
        <begin position="183"/>
        <end position="202"/>
    </location>
</feature>
<dbReference type="Pfam" id="PF07690">
    <property type="entry name" value="MFS_1"/>
    <property type="match status" value="1"/>
</dbReference>
<gene>
    <name evidence="10" type="ORF">KGA66_15845</name>
</gene>
<evidence type="ECO:0000313" key="10">
    <source>
        <dbReference type="EMBL" id="MBS2964531.1"/>
    </source>
</evidence>
<dbReference type="CDD" id="cd17321">
    <property type="entry name" value="MFS_MMR_MDR_like"/>
    <property type="match status" value="1"/>
</dbReference>
<feature type="transmembrane region" description="Helical" evidence="8">
    <location>
        <begin position="96"/>
        <end position="114"/>
    </location>
</feature>
<feature type="transmembrane region" description="Helical" evidence="8">
    <location>
        <begin position="126"/>
        <end position="153"/>
    </location>
</feature>
<comment type="caution">
    <text evidence="10">The sequence shown here is derived from an EMBL/GenBank/DDBJ whole genome shotgun (WGS) entry which is preliminary data.</text>
</comment>
<accession>A0A8J7WLF4</accession>
<organism evidence="10 11">
    <name type="scientific">Actinocrinis puniceicyclus</name>
    <dbReference type="NCBI Taxonomy" id="977794"/>
    <lineage>
        <taxon>Bacteria</taxon>
        <taxon>Bacillati</taxon>
        <taxon>Actinomycetota</taxon>
        <taxon>Actinomycetes</taxon>
        <taxon>Catenulisporales</taxon>
        <taxon>Actinospicaceae</taxon>
        <taxon>Actinocrinis</taxon>
    </lineage>
</organism>
<dbReference type="GO" id="GO:0022857">
    <property type="term" value="F:transmembrane transporter activity"/>
    <property type="evidence" value="ECO:0007669"/>
    <property type="project" value="InterPro"/>
</dbReference>
<feature type="transmembrane region" description="Helical" evidence="8">
    <location>
        <begin position="314"/>
        <end position="340"/>
    </location>
</feature>
<evidence type="ECO:0000256" key="5">
    <source>
        <dbReference type="ARBA" id="ARBA00022989"/>
    </source>
</evidence>
<feature type="transmembrane region" description="Helical" evidence="8">
    <location>
        <begin position="276"/>
        <end position="293"/>
    </location>
</feature>
<evidence type="ECO:0000256" key="6">
    <source>
        <dbReference type="ARBA" id="ARBA00023136"/>
    </source>
</evidence>
<protein>
    <submittedName>
        <fullName evidence="10">MFS transporter</fullName>
    </submittedName>
</protein>
<feature type="transmembrane region" description="Helical" evidence="8">
    <location>
        <begin position="214"/>
        <end position="234"/>
    </location>
</feature>
<evidence type="ECO:0000259" key="9">
    <source>
        <dbReference type="PROSITE" id="PS50850"/>
    </source>
</evidence>
<feature type="transmembrane region" description="Helical" evidence="8">
    <location>
        <begin position="406"/>
        <end position="429"/>
    </location>
</feature>
<dbReference type="Gene3D" id="1.20.1720.10">
    <property type="entry name" value="Multidrug resistance protein D"/>
    <property type="match status" value="1"/>
</dbReference>
<feature type="compositionally biased region" description="Pro residues" evidence="7">
    <location>
        <begin position="7"/>
        <end position="23"/>
    </location>
</feature>
<keyword evidence="3" id="KW-1003">Cell membrane</keyword>
<feature type="compositionally biased region" description="Low complexity" evidence="7">
    <location>
        <begin position="24"/>
        <end position="33"/>
    </location>
</feature>
<dbReference type="InterPro" id="IPR020846">
    <property type="entry name" value="MFS_dom"/>
</dbReference>